<dbReference type="KEGG" id="vg:26049390"/>
<keyword evidence="1" id="KW-0175">Coiled coil</keyword>
<dbReference type="Proteomes" id="UP000203826">
    <property type="component" value="Segment"/>
</dbReference>
<proteinExistence type="predicted"/>
<feature type="coiled-coil region" evidence="1">
    <location>
        <begin position="6"/>
        <end position="40"/>
    </location>
</feature>
<reference evidence="2 3" key="1">
    <citation type="journal article" date="2015" name="Genome Announc.">
        <title>The 474-Kilobase-Pair Complete Genome Sequence of CeV-01B, a Virus Infecting Haptolina (Chrysochromulina) ericina (Prymnesiophyceae).</title>
        <authorList>
            <person name="Gallot-Lavallee L."/>
            <person name="Pagarete A."/>
            <person name="Legendre M."/>
            <person name="Santini S."/>
            <person name="Sandaa R.A."/>
            <person name="Himmelbauer H."/>
            <person name="Ogata H."/>
            <person name="Bratbak G."/>
            <person name="Claverie J.M."/>
        </authorList>
    </citation>
    <scope>NUCLEOTIDE SEQUENCE [LARGE SCALE GENOMIC DNA]</scope>
    <source>
        <strain evidence="2">CeV-01B</strain>
    </source>
</reference>
<organism evidence="2 3">
    <name type="scientific">Chrysochromulina ericina virus CeV-01B</name>
    <dbReference type="NCBI Taxonomy" id="3070830"/>
    <lineage>
        <taxon>Viruses</taxon>
        <taxon>Varidnaviria</taxon>
        <taxon>Bamfordvirae</taxon>
        <taxon>Nucleocytoviricota</taxon>
        <taxon>Megaviricetes</taxon>
        <taxon>Imitervirales</taxon>
        <taxon>Mesomimiviridae</taxon>
        <taxon>Tethysvirus</taxon>
        <taxon>Tethysvirus raunefjordenense</taxon>
    </lineage>
</organism>
<keyword evidence="3" id="KW-1185">Reference proteome</keyword>
<gene>
    <name evidence="2" type="ORF">ceV_401</name>
</gene>
<sequence>MENNSLEQLIQLKFSLEKEINVLEENYEKLEFRKQISNNTDQMIITQYNTNIKMFGKDYLREQKQLLSEINKTLFETCDHNWIEDSIDEPLSTRYICYCSKCYLYKKNIKIPEY</sequence>
<dbReference type="EMBL" id="KT820662">
    <property type="protein sequence ID" value="ALH23307.1"/>
    <property type="molecule type" value="Genomic_DNA"/>
</dbReference>
<protein>
    <submittedName>
        <fullName evidence="2">Uncharacterized protein</fullName>
    </submittedName>
</protein>
<evidence type="ECO:0000313" key="2">
    <source>
        <dbReference type="EMBL" id="ALH23307.1"/>
    </source>
</evidence>
<name>A0A0N9QJE3_9VIRU</name>
<accession>A0A0N9QJE3</accession>
<evidence type="ECO:0000256" key="1">
    <source>
        <dbReference type="SAM" id="Coils"/>
    </source>
</evidence>
<evidence type="ECO:0000313" key="3">
    <source>
        <dbReference type="Proteomes" id="UP000203826"/>
    </source>
</evidence>